<dbReference type="InterPro" id="IPR004753">
    <property type="entry name" value="MreB"/>
</dbReference>
<dbReference type="HAMAP" id="MF_02207">
    <property type="entry name" value="MreB"/>
    <property type="match status" value="1"/>
</dbReference>
<comment type="function">
    <text evidence="6">Forms membrane-associated dynamic filaments that are essential for cell shape determination. Acts by regulating cell wall synthesis and cell elongation, and thus cell shape. A feedback loop between cell geometry and MreB localization may maintain elongated cell shape by targeting cell wall growth to regions of negative cell wall curvature.</text>
</comment>
<dbReference type="NCBIfam" id="NF010539">
    <property type="entry name" value="PRK13927.1"/>
    <property type="match status" value="1"/>
</dbReference>
<dbReference type="NCBIfam" id="TIGR00904">
    <property type="entry name" value="mreB"/>
    <property type="match status" value="1"/>
</dbReference>
<dbReference type="InterPro" id="IPR043129">
    <property type="entry name" value="ATPase_NBD"/>
</dbReference>
<dbReference type="AlphaFoldDB" id="A0A1F5PMQ5"/>
<keyword evidence="2 6" id="KW-0547">Nucleotide-binding</keyword>
<evidence type="ECO:0000256" key="2">
    <source>
        <dbReference type="ARBA" id="ARBA00022741"/>
    </source>
</evidence>
<dbReference type="SUPFAM" id="SSF53067">
    <property type="entry name" value="Actin-like ATPase domain"/>
    <property type="match status" value="2"/>
</dbReference>
<dbReference type="Pfam" id="PF06723">
    <property type="entry name" value="MreB_Mbl"/>
    <property type="match status" value="1"/>
</dbReference>
<protein>
    <recommendedName>
        <fullName evidence="6">Cell shape-determining protein MreB</fullName>
    </recommendedName>
</protein>
<comment type="subcellular location">
    <subcellularLocation>
        <location evidence="6">Cytoplasm</location>
    </subcellularLocation>
    <text evidence="6">Membrane-associated.</text>
</comment>
<organism evidence="7 8">
    <name type="scientific">Candidatus Doudnabacteria bacterium RIFCSPHIGHO2_01_FULL_50_11</name>
    <dbReference type="NCBI Taxonomy" id="1817828"/>
    <lineage>
        <taxon>Bacteria</taxon>
        <taxon>Candidatus Doudnaibacteriota</taxon>
    </lineage>
</organism>
<evidence type="ECO:0000256" key="3">
    <source>
        <dbReference type="ARBA" id="ARBA00022840"/>
    </source>
</evidence>
<gene>
    <name evidence="6" type="primary">mreB</name>
    <name evidence="7" type="ORF">A2722_01925</name>
</gene>
<comment type="similarity">
    <text evidence="5 6">Belongs to the FtsA/MreB family.</text>
</comment>
<feature type="binding site" evidence="6">
    <location>
        <begin position="295"/>
        <end position="298"/>
    </location>
    <ligand>
        <name>ATP</name>
        <dbReference type="ChEBI" id="CHEBI:30616"/>
    </ligand>
</feature>
<keyword evidence="3 6" id="KW-0067">ATP-binding</keyword>
<dbReference type="PANTHER" id="PTHR42749:SF1">
    <property type="entry name" value="CELL SHAPE-DETERMINING PROTEIN MREB"/>
    <property type="match status" value="1"/>
</dbReference>
<dbReference type="CDD" id="cd10225">
    <property type="entry name" value="ASKHA_NBD_MreB-like"/>
    <property type="match status" value="1"/>
</dbReference>
<dbReference type="GO" id="GO:0000902">
    <property type="term" value="P:cell morphogenesis"/>
    <property type="evidence" value="ECO:0007669"/>
    <property type="project" value="InterPro"/>
</dbReference>
<evidence type="ECO:0000256" key="6">
    <source>
        <dbReference type="HAMAP-Rule" id="MF_02207"/>
    </source>
</evidence>
<dbReference type="Proteomes" id="UP000178377">
    <property type="component" value="Unassembled WGS sequence"/>
</dbReference>
<comment type="caution">
    <text evidence="7">The sequence shown here is derived from an EMBL/GenBank/DDBJ whole genome shotgun (WGS) entry which is preliminary data.</text>
</comment>
<dbReference type="GO" id="GO:0008360">
    <property type="term" value="P:regulation of cell shape"/>
    <property type="evidence" value="ECO:0007669"/>
    <property type="project" value="UniProtKB-UniRule"/>
</dbReference>
<dbReference type="GO" id="GO:0005524">
    <property type="term" value="F:ATP binding"/>
    <property type="evidence" value="ECO:0007669"/>
    <property type="project" value="UniProtKB-KW"/>
</dbReference>
<evidence type="ECO:0000313" key="8">
    <source>
        <dbReference type="Proteomes" id="UP000178377"/>
    </source>
</evidence>
<feature type="binding site" evidence="6">
    <location>
        <begin position="21"/>
        <end position="23"/>
    </location>
    <ligand>
        <name>ATP</name>
        <dbReference type="ChEBI" id="CHEBI:30616"/>
    </ligand>
</feature>
<dbReference type="InterPro" id="IPR056546">
    <property type="entry name" value="MreB_MamK-like"/>
</dbReference>
<feature type="binding site" evidence="6">
    <location>
        <begin position="215"/>
        <end position="218"/>
    </location>
    <ligand>
        <name>ATP</name>
        <dbReference type="ChEBI" id="CHEBI:30616"/>
    </ligand>
</feature>
<evidence type="ECO:0000256" key="1">
    <source>
        <dbReference type="ARBA" id="ARBA00022490"/>
    </source>
</evidence>
<dbReference type="STRING" id="1817828.A2722_01925"/>
<feature type="binding site" evidence="6">
    <location>
        <begin position="167"/>
        <end position="169"/>
    </location>
    <ligand>
        <name>ATP</name>
        <dbReference type="ChEBI" id="CHEBI:30616"/>
    </ligand>
</feature>
<dbReference type="PANTHER" id="PTHR42749">
    <property type="entry name" value="CELL SHAPE-DETERMINING PROTEIN MREB"/>
    <property type="match status" value="1"/>
</dbReference>
<evidence type="ECO:0000256" key="4">
    <source>
        <dbReference type="ARBA" id="ARBA00022960"/>
    </source>
</evidence>
<dbReference type="GO" id="GO:0005737">
    <property type="term" value="C:cytoplasm"/>
    <property type="evidence" value="ECO:0007669"/>
    <property type="project" value="UniProtKB-SubCell"/>
</dbReference>
<dbReference type="EMBL" id="MFEO01000003">
    <property type="protein sequence ID" value="OGE91218.1"/>
    <property type="molecule type" value="Genomic_DNA"/>
</dbReference>
<dbReference type="Gene3D" id="3.30.420.40">
    <property type="match status" value="2"/>
</dbReference>
<evidence type="ECO:0000313" key="7">
    <source>
        <dbReference type="EMBL" id="OGE91218.1"/>
    </source>
</evidence>
<sequence>MTAYDRIFNRFSRDIGIDLGTANTLVYVSGKGIVINEPSVVALNTKTKQILAIGSEARSMVGRTPAHIVAIRPLVDGVISDFEITEQMLKYFINKVYQGTPGYFSRPQVVVGIPSGGTDVERRAVVDAAHNAGARAAYLIEEPMAAAIGSRLPVQDASGSMIVDIGGGTTEIAVISLGGIVISRSIRVAGDEMNDSIIQYAREEFNLLLGERTAEDVKIKIGSAYRIEEPLEVAMRGRDMVTGLPKEVIVSSDQIREALSRSVKIIVNAIKEAVEETPPELVADIMSRGITLAGGGSLLRGFDTLRSRETLMPVHLTDDPLTAVVRGAGVVLEELETLKDVLIPTEVEKIPR</sequence>
<reference evidence="7 8" key="1">
    <citation type="journal article" date="2016" name="Nat. Commun.">
        <title>Thousands of microbial genomes shed light on interconnected biogeochemical processes in an aquifer system.</title>
        <authorList>
            <person name="Anantharaman K."/>
            <person name="Brown C.T."/>
            <person name="Hug L.A."/>
            <person name="Sharon I."/>
            <person name="Castelle C.J."/>
            <person name="Probst A.J."/>
            <person name="Thomas B.C."/>
            <person name="Singh A."/>
            <person name="Wilkins M.J."/>
            <person name="Karaoz U."/>
            <person name="Brodie E.L."/>
            <person name="Williams K.H."/>
            <person name="Hubbard S.S."/>
            <person name="Banfield J.F."/>
        </authorList>
    </citation>
    <scope>NUCLEOTIDE SEQUENCE [LARGE SCALE GENOMIC DNA]</scope>
</reference>
<comment type="subunit">
    <text evidence="6">Forms polymers.</text>
</comment>
<evidence type="ECO:0000256" key="5">
    <source>
        <dbReference type="ARBA" id="ARBA00023458"/>
    </source>
</evidence>
<name>A0A1F5PMQ5_9BACT</name>
<dbReference type="PRINTS" id="PR01652">
    <property type="entry name" value="SHAPEPROTEIN"/>
</dbReference>
<keyword evidence="4 6" id="KW-0133">Cell shape</keyword>
<proteinExistence type="inferred from homology"/>
<keyword evidence="1 6" id="KW-0963">Cytoplasm</keyword>
<accession>A0A1F5PMQ5</accession>